<gene>
    <name evidence="1" type="ORF">PHYSODRAFT_389921</name>
</gene>
<dbReference type="EMBL" id="JH159160">
    <property type="protein sequence ID" value="EGZ09030.1"/>
    <property type="molecule type" value="Genomic_DNA"/>
</dbReference>
<dbReference type="RefSeq" id="XP_009535663.1">
    <property type="nucleotide sequence ID" value="XM_009537368.1"/>
</dbReference>
<dbReference type="Proteomes" id="UP000002640">
    <property type="component" value="Unassembled WGS sequence"/>
</dbReference>
<organism evidence="1 2">
    <name type="scientific">Phytophthora sojae (strain P6497)</name>
    <name type="common">Soybean stem and root rot agent</name>
    <name type="synonym">Phytophthora megasperma f. sp. glycines</name>
    <dbReference type="NCBI Taxonomy" id="1094619"/>
    <lineage>
        <taxon>Eukaryota</taxon>
        <taxon>Sar</taxon>
        <taxon>Stramenopiles</taxon>
        <taxon>Oomycota</taxon>
        <taxon>Peronosporomycetes</taxon>
        <taxon>Peronosporales</taxon>
        <taxon>Peronosporaceae</taxon>
        <taxon>Phytophthora</taxon>
    </lineage>
</organism>
<feature type="non-terminal residue" evidence="1">
    <location>
        <position position="1"/>
    </location>
</feature>
<dbReference type="AlphaFoldDB" id="G5A6S5"/>
<evidence type="ECO:0000313" key="2">
    <source>
        <dbReference type="Proteomes" id="UP000002640"/>
    </source>
</evidence>
<dbReference type="GeneID" id="20651055"/>
<protein>
    <submittedName>
        <fullName evidence="1">Uncharacterized protein</fullName>
    </submittedName>
</protein>
<sequence>IERKRLIQEGLAKRAFPPRDELSPLAGLFDHPVVVWVPEATCRGQKPACVEIEGKQVLLYIKYQCAGSARTCFSTISPEYLHSNVEAMVHFSYILGSKSGYSKPLLDMIHDGMMSPNGLSSTLYTLLLSNPDYVAPTPPTVAEYCASNAVVDTKVLTAVWMETTAMYGPLCELLMQKMSVRNVLRVDHSATFCKKLKVWDGSGQRTSISDAKLLLLIQNEVRQIVGRRLTSDNANGVRGMVQHTFGGRVDVKQDPFHVMMRVKEKLASAAKKKWISKELMSAMYTVERRLRPPEEMEKEFRRVASLVSPSDLS</sequence>
<feature type="non-terminal residue" evidence="1">
    <location>
        <position position="313"/>
    </location>
</feature>
<reference evidence="1 2" key="1">
    <citation type="journal article" date="2006" name="Science">
        <title>Phytophthora genome sequences uncover evolutionary origins and mechanisms of pathogenesis.</title>
        <authorList>
            <person name="Tyler B.M."/>
            <person name="Tripathy S."/>
            <person name="Zhang X."/>
            <person name="Dehal P."/>
            <person name="Jiang R.H."/>
            <person name="Aerts A."/>
            <person name="Arredondo F.D."/>
            <person name="Baxter L."/>
            <person name="Bensasson D."/>
            <person name="Beynon J.L."/>
            <person name="Chapman J."/>
            <person name="Damasceno C.M."/>
            <person name="Dorrance A.E."/>
            <person name="Dou D."/>
            <person name="Dickerman A.W."/>
            <person name="Dubchak I.L."/>
            <person name="Garbelotto M."/>
            <person name="Gijzen M."/>
            <person name="Gordon S.G."/>
            <person name="Govers F."/>
            <person name="Grunwald N.J."/>
            <person name="Huang W."/>
            <person name="Ivors K.L."/>
            <person name="Jones R.W."/>
            <person name="Kamoun S."/>
            <person name="Krampis K."/>
            <person name="Lamour K.H."/>
            <person name="Lee M.K."/>
            <person name="McDonald W.H."/>
            <person name="Medina M."/>
            <person name="Meijer H.J."/>
            <person name="Nordberg E.K."/>
            <person name="Maclean D.J."/>
            <person name="Ospina-Giraldo M.D."/>
            <person name="Morris P.F."/>
            <person name="Phuntumart V."/>
            <person name="Putnam N.H."/>
            <person name="Rash S."/>
            <person name="Rose J.K."/>
            <person name="Sakihama Y."/>
            <person name="Salamov A.A."/>
            <person name="Savidor A."/>
            <person name="Scheuring C.F."/>
            <person name="Smith B.M."/>
            <person name="Sobral B.W."/>
            <person name="Terry A."/>
            <person name="Torto-Alalibo T.A."/>
            <person name="Win J."/>
            <person name="Xu Z."/>
            <person name="Zhang H."/>
            <person name="Grigoriev I.V."/>
            <person name="Rokhsar D.S."/>
            <person name="Boore J.L."/>
        </authorList>
    </citation>
    <scope>NUCLEOTIDE SEQUENCE [LARGE SCALE GENOMIC DNA]</scope>
    <source>
        <strain evidence="1 2">P6497</strain>
    </source>
</reference>
<dbReference type="KEGG" id="psoj:PHYSODRAFT_389921"/>
<evidence type="ECO:0000313" key="1">
    <source>
        <dbReference type="EMBL" id="EGZ09030.1"/>
    </source>
</evidence>
<keyword evidence="2" id="KW-1185">Reference proteome</keyword>
<dbReference type="InParanoid" id="G5A6S5"/>
<accession>G5A6S5</accession>
<name>G5A6S5_PHYSP</name>
<proteinExistence type="predicted"/>